<dbReference type="Gene3D" id="1.10.1660.10">
    <property type="match status" value="1"/>
</dbReference>
<dbReference type="Pfam" id="PF13411">
    <property type="entry name" value="MerR_1"/>
    <property type="match status" value="1"/>
</dbReference>
<organism evidence="4 5">
    <name type="scientific">Crossiella cryophila</name>
    <dbReference type="NCBI Taxonomy" id="43355"/>
    <lineage>
        <taxon>Bacteria</taxon>
        <taxon>Bacillati</taxon>
        <taxon>Actinomycetota</taxon>
        <taxon>Actinomycetes</taxon>
        <taxon>Pseudonocardiales</taxon>
        <taxon>Pseudonocardiaceae</taxon>
        <taxon>Crossiella</taxon>
    </lineage>
</organism>
<evidence type="ECO:0000313" key="5">
    <source>
        <dbReference type="Proteomes" id="UP000533598"/>
    </source>
</evidence>
<dbReference type="CDD" id="cd00592">
    <property type="entry name" value="HTH_MerR-like"/>
    <property type="match status" value="1"/>
</dbReference>
<feature type="domain" description="HTH merR-type" evidence="3">
    <location>
        <begin position="1"/>
        <end position="70"/>
    </location>
</feature>
<dbReference type="RefSeq" id="WP_185002080.1">
    <property type="nucleotide sequence ID" value="NZ_BAAAUI010000016.1"/>
</dbReference>
<accession>A0A7W7C808</accession>
<dbReference type="Proteomes" id="UP000533598">
    <property type="component" value="Unassembled WGS sequence"/>
</dbReference>
<protein>
    <submittedName>
        <fullName evidence="4">DNA-binding transcriptional MerR regulator</fullName>
    </submittedName>
</protein>
<dbReference type="InterPro" id="IPR047057">
    <property type="entry name" value="MerR_fam"/>
</dbReference>
<dbReference type="InterPro" id="IPR000551">
    <property type="entry name" value="MerR-type_HTH_dom"/>
</dbReference>
<evidence type="ECO:0000256" key="1">
    <source>
        <dbReference type="ARBA" id="ARBA00023125"/>
    </source>
</evidence>
<dbReference type="PRINTS" id="PR00040">
    <property type="entry name" value="HTHMERR"/>
</dbReference>
<sequence length="253" mass="28030">MLTVGELAQLAGTTVKAVRHYHAHGLLPEPERDHSGYRRYGSAALVKLLRIRRLRELGLSVPRIRELLDEGPATVRAALDELDRDLAQRQREISRQRKKIAELRASTADLDLPEPVAGMFDRLALTEAGISDRMQDLEQSAVLLLHALAPEHTDRMAEFSRQVWVDQRELAQRVATRFQALTDVPADAPEVEELVADMAALAVVGEWHTVAEQPGHRRGAALLADYLKGFSAAQRRVITLLGERLSAPGRAPG</sequence>
<dbReference type="AlphaFoldDB" id="A0A7W7C808"/>
<gene>
    <name evidence="4" type="ORF">HNR67_002345</name>
</gene>
<evidence type="ECO:0000259" key="3">
    <source>
        <dbReference type="PROSITE" id="PS50937"/>
    </source>
</evidence>
<evidence type="ECO:0000313" key="4">
    <source>
        <dbReference type="EMBL" id="MBB4676227.1"/>
    </source>
</evidence>
<comment type="caution">
    <text evidence="4">The sequence shown here is derived from an EMBL/GenBank/DDBJ whole genome shotgun (WGS) entry which is preliminary data.</text>
</comment>
<proteinExistence type="predicted"/>
<dbReference type="SUPFAM" id="SSF46955">
    <property type="entry name" value="Putative DNA-binding domain"/>
    <property type="match status" value="1"/>
</dbReference>
<dbReference type="PANTHER" id="PTHR30204:SF93">
    <property type="entry name" value="HTH MERR-TYPE DOMAIN-CONTAINING PROTEIN"/>
    <property type="match status" value="1"/>
</dbReference>
<dbReference type="SMART" id="SM00422">
    <property type="entry name" value="HTH_MERR"/>
    <property type="match status" value="1"/>
</dbReference>
<evidence type="ECO:0000256" key="2">
    <source>
        <dbReference type="SAM" id="Coils"/>
    </source>
</evidence>
<dbReference type="PROSITE" id="PS50937">
    <property type="entry name" value="HTH_MERR_2"/>
    <property type="match status" value="1"/>
</dbReference>
<feature type="coiled-coil region" evidence="2">
    <location>
        <begin position="79"/>
        <end position="106"/>
    </location>
</feature>
<dbReference type="PANTHER" id="PTHR30204">
    <property type="entry name" value="REDOX-CYCLING DRUG-SENSING TRANSCRIPTIONAL ACTIVATOR SOXR"/>
    <property type="match status" value="1"/>
</dbReference>
<keyword evidence="2" id="KW-0175">Coiled coil</keyword>
<keyword evidence="1 4" id="KW-0238">DNA-binding</keyword>
<dbReference type="GO" id="GO:0003677">
    <property type="term" value="F:DNA binding"/>
    <property type="evidence" value="ECO:0007669"/>
    <property type="project" value="UniProtKB-KW"/>
</dbReference>
<name>A0A7W7C808_9PSEU</name>
<dbReference type="EMBL" id="JACHMH010000001">
    <property type="protein sequence ID" value="MBB4676227.1"/>
    <property type="molecule type" value="Genomic_DNA"/>
</dbReference>
<dbReference type="InterPro" id="IPR009061">
    <property type="entry name" value="DNA-bd_dom_put_sf"/>
</dbReference>
<dbReference type="GO" id="GO:0003700">
    <property type="term" value="F:DNA-binding transcription factor activity"/>
    <property type="evidence" value="ECO:0007669"/>
    <property type="project" value="InterPro"/>
</dbReference>
<keyword evidence="5" id="KW-1185">Reference proteome</keyword>
<reference evidence="4 5" key="1">
    <citation type="submission" date="2020-08" db="EMBL/GenBank/DDBJ databases">
        <title>Sequencing the genomes of 1000 actinobacteria strains.</title>
        <authorList>
            <person name="Klenk H.-P."/>
        </authorList>
    </citation>
    <scope>NUCLEOTIDE SEQUENCE [LARGE SCALE GENOMIC DNA]</scope>
    <source>
        <strain evidence="4 5">DSM 44230</strain>
    </source>
</reference>